<reference evidence="1 2" key="1">
    <citation type="journal article" date="2015" name="Antonie Van Leeuwenhoek">
        <title>A phylogenomic and molecular marker based taxonomic framework for the order Xanthomonadales: proposal to transfer the families Algiphilaceae and Solimonadaceae to the order Nevskiales ord. nov. and to create a new family within the order Xanthomonadales, the family Rhodanobacteraceae fam. nov., containing the genus Rhodanobacter and its closest relatives.</title>
        <authorList>
            <person name="Naushad S."/>
            <person name="Adeolu M."/>
            <person name="Wong S."/>
            <person name="Sohail M."/>
            <person name="Schellhorn H.E."/>
            <person name="Gupta R.S."/>
        </authorList>
    </citation>
    <scope>NUCLEOTIDE SEQUENCE [LARGE SCALE GENOMIC DNA]</scope>
    <source>
        <strain evidence="1 2">DSM 16301</strain>
    </source>
</reference>
<dbReference type="Proteomes" id="UP000035481">
    <property type="component" value="Unassembled WGS sequence"/>
</dbReference>
<gene>
    <name evidence="1" type="ORF">Y882_02650</name>
</gene>
<dbReference type="PATRIC" id="fig|1440762.4.peg.3311"/>
<accession>A0A0G9H7H5</accession>
<name>A0A0G9H7H5_9GAMM</name>
<protein>
    <submittedName>
        <fullName evidence="1">Uncharacterized protein</fullName>
    </submittedName>
</protein>
<dbReference type="STRING" id="1440762.Y882_02650"/>
<dbReference type="AlphaFoldDB" id="A0A0G9H7H5"/>
<comment type="caution">
    <text evidence="1">The sequence shown here is derived from an EMBL/GenBank/DDBJ whole genome shotgun (WGS) entry which is preliminary data.</text>
</comment>
<evidence type="ECO:0000313" key="2">
    <source>
        <dbReference type="Proteomes" id="UP000035481"/>
    </source>
</evidence>
<proteinExistence type="predicted"/>
<evidence type="ECO:0000313" key="1">
    <source>
        <dbReference type="EMBL" id="KLD65436.1"/>
    </source>
</evidence>
<dbReference type="EMBL" id="JPLA01000006">
    <property type="protein sequence ID" value="KLD65436.1"/>
    <property type="molecule type" value="Genomic_DNA"/>
</dbReference>
<organism evidence="1 2">
    <name type="scientific">Dyella japonica DSM 16301</name>
    <dbReference type="NCBI Taxonomy" id="1440762"/>
    <lineage>
        <taxon>Bacteria</taxon>
        <taxon>Pseudomonadati</taxon>
        <taxon>Pseudomonadota</taxon>
        <taxon>Gammaproteobacteria</taxon>
        <taxon>Lysobacterales</taxon>
        <taxon>Rhodanobacteraceae</taxon>
        <taxon>Dyella</taxon>
    </lineage>
</organism>
<sequence length="133" mass="14055">MKQIAIYIVVAIALIAVGFGAGWHCKGVSVTAGQVTEAKAEVQDVVQQFQDQGAEQFAYLKVQQHQTLTLAADQGAIRATAEATKQEIQHATFHPASAPAAACPEPLRSPEFVRLYKQAARGNPAVAGSTAAR</sequence>
<dbReference type="RefSeq" id="WP_046970322.1">
    <property type="nucleotide sequence ID" value="NZ_JPLA01000006.1"/>
</dbReference>